<organism evidence="1 2">
    <name type="scientific">Allocoleopsis franciscana PCC 7113</name>
    <dbReference type="NCBI Taxonomy" id="1173027"/>
    <lineage>
        <taxon>Bacteria</taxon>
        <taxon>Bacillati</taxon>
        <taxon>Cyanobacteriota</taxon>
        <taxon>Cyanophyceae</taxon>
        <taxon>Coleofasciculales</taxon>
        <taxon>Coleofasciculaceae</taxon>
        <taxon>Allocoleopsis</taxon>
        <taxon>Allocoleopsis franciscana</taxon>
    </lineage>
</organism>
<dbReference type="Proteomes" id="UP000010471">
    <property type="component" value="Chromosome"/>
</dbReference>
<dbReference type="STRING" id="1173027.Mic7113_5082"/>
<dbReference type="AlphaFoldDB" id="K9WLT6"/>
<gene>
    <name evidence="1" type="ORF">Mic7113_5082</name>
</gene>
<dbReference type="KEGG" id="mic:Mic7113_5082"/>
<dbReference type="HOGENOM" id="CLU_137358_0_0_3"/>
<name>K9WLT6_9CYAN</name>
<dbReference type="GO" id="GO:0007165">
    <property type="term" value="P:signal transduction"/>
    <property type="evidence" value="ECO:0007669"/>
    <property type="project" value="InterPro"/>
</dbReference>
<dbReference type="eggNOG" id="COG0835">
    <property type="taxonomic scope" value="Bacteria"/>
</dbReference>
<accession>K9WLT6</accession>
<proteinExistence type="predicted"/>
<evidence type="ECO:0000313" key="1">
    <source>
        <dbReference type="EMBL" id="AFZ20739.1"/>
    </source>
</evidence>
<reference evidence="1 2" key="1">
    <citation type="submission" date="2012-06" db="EMBL/GenBank/DDBJ databases">
        <title>Finished chromosome of genome of Microcoleus sp. PCC 7113.</title>
        <authorList>
            <consortium name="US DOE Joint Genome Institute"/>
            <person name="Gugger M."/>
            <person name="Coursin T."/>
            <person name="Rippka R."/>
            <person name="Tandeau De Marsac N."/>
            <person name="Huntemann M."/>
            <person name="Wei C.-L."/>
            <person name="Han J."/>
            <person name="Detter J.C."/>
            <person name="Han C."/>
            <person name="Tapia R."/>
            <person name="Chen A."/>
            <person name="Kyrpides N."/>
            <person name="Mavromatis K."/>
            <person name="Markowitz V."/>
            <person name="Szeto E."/>
            <person name="Ivanova N."/>
            <person name="Pagani I."/>
            <person name="Pati A."/>
            <person name="Goodwin L."/>
            <person name="Nordberg H.P."/>
            <person name="Cantor M.N."/>
            <person name="Hua S.X."/>
            <person name="Woyke T."/>
            <person name="Kerfeld C.A."/>
        </authorList>
    </citation>
    <scope>NUCLEOTIDE SEQUENCE [LARGE SCALE GENOMIC DNA]</scope>
    <source>
        <strain evidence="1 2">PCC 7113</strain>
    </source>
</reference>
<protein>
    <submittedName>
        <fullName evidence="1">CheW-like protein</fullName>
    </submittedName>
</protein>
<dbReference type="InterPro" id="IPR036061">
    <property type="entry name" value="CheW-like_dom_sf"/>
</dbReference>
<sequence length="163" mass="18768">MLSNLMNIPVDIETHSFSLQSFQRRYILTQIGEQKISFPSQWVTEIMLIERSQILKLPFYDSRLEGIVHHQGNIISLITPQLSNPVTQEHLIQRQRIQEKLTAIRLSSSVSELFGVGLIVDRVIGSISQEQLGLNQQQATESFNLSIEMFQPEKIPQSIWQPR</sequence>
<dbReference type="EMBL" id="CP003630">
    <property type="protein sequence ID" value="AFZ20739.1"/>
    <property type="molecule type" value="Genomic_DNA"/>
</dbReference>
<dbReference type="SUPFAM" id="SSF50341">
    <property type="entry name" value="CheW-like"/>
    <property type="match status" value="1"/>
</dbReference>
<dbReference type="GO" id="GO:0006935">
    <property type="term" value="P:chemotaxis"/>
    <property type="evidence" value="ECO:0007669"/>
    <property type="project" value="InterPro"/>
</dbReference>
<keyword evidence="2" id="KW-1185">Reference proteome</keyword>
<evidence type="ECO:0000313" key="2">
    <source>
        <dbReference type="Proteomes" id="UP000010471"/>
    </source>
</evidence>